<reference evidence="2 3" key="1">
    <citation type="submission" date="2024-09" db="EMBL/GenBank/DDBJ databases">
        <title>Chromosome-scale assembly of Riccia fluitans.</title>
        <authorList>
            <person name="Paukszto L."/>
            <person name="Sawicki J."/>
            <person name="Karawczyk K."/>
            <person name="Piernik-Szablinska J."/>
            <person name="Szczecinska M."/>
            <person name="Mazdziarz M."/>
        </authorList>
    </citation>
    <scope>NUCLEOTIDE SEQUENCE [LARGE SCALE GENOMIC DNA]</scope>
    <source>
        <strain evidence="2">Rf_01</strain>
        <tissue evidence="2">Aerial parts of the thallus</tissue>
    </source>
</reference>
<feature type="region of interest" description="Disordered" evidence="1">
    <location>
        <begin position="75"/>
        <end position="112"/>
    </location>
</feature>
<accession>A0ABD1Y2I8</accession>
<evidence type="ECO:0000313" key="2">
    <source>
        <dbReference type="EMBL" id="KAL2619862.1"/>
    </source>
</evidence>
<evidence type="ECO:0000313" key="3">
    <source>
        <dbReference type="Proteomes" id="UP001605036"/>
    </source>
</evidence>
<protein>
    <submittedName>
        <fullName evidence="2">Uncharacterized protein</fullName>
    </submittedName>
</protein>
<gene>
    <name evidence="2" type="ORF">R1flu_000067</name>
</gene>
<keyword evidence="3" id="KW-1185">Reference proteome</keyword>
<organism evidence="2 3">
    <name type="scientific">Riccia fluitans</name>
    <dbReference type="NCBI Taxonomy" id="41844"/>
    <lineage>
        <taxon>Eukaryota</taxon>
        <taxon>Viridiplantae</taxon>
        <taxon>Streptophyta</taxon>
        <taxon>Embryophyta</taxon>
        <taxon>Marchantiophyta</taxon>
        <taxon>Marchantiopsida</taxon>
        <taxon>Marchantiidae</taxon>
        <taxon>Marchantiales</taxon>
        <taxon>Ricciaceae</taxon>
        <taxon>Riccia</taxon>
    </lineage>
</organism>
<feature type="compositionally biased region" description="Basic and acidic residues" evidence="1">
    <location>
        <begin position="92"/>
        <end position="112"/>
    </location>
</feature>
<sequence length="112" mass="13487">MDDSMVSDPVMQMGRFILEETDKVNEISDICRRGIHHGEASEKKKIPFDFERKYKQVSTFSCVWYSIEYHKQLNAQGRRMSGQDRRRRRHRRGEDAELTRSSRHFSFRDCRD</sequence>
<dbReference type="EMBL" id="JBHFFA010000006">
    <property type="protein sequence ID" value="KAL2619862.1"/>
    <property type="molecule type" value="Genomic_DNA"/>
</dbReference>
<name>A0ABD1Y2I8_9MARC</name>
<dbReference type="AlphaFoldDB" id="A0ABD1Y2I8"/>
<evidence type="ECO:0000256" key="1">
    <source>
        <dbReference type="SAM" id="MobiDB-lite"/>
    </source>
</evidence>
<comment type="caution">
    <text evidence="2">The sequence shown here is derived from an EMBL/GenBank/DDBJ whole genome shotgun (WGS) entry which is preliminary data.</text>
</comment>
<proteinExistence type="predicted"/>
<dbReference type="Proteomes" id="UP001605036">
    <property type="component" value="Unassembled WGS sequence"/>
</dbReference>